<dbReference type="SUPFAM" id="SSF56112">
    <property type="entry name" value="Protein kinase-like (PK-like)"/>
    <property type="match status" value="1"/>
</dbReference>
<dbReference type="Gene3D" id="1.20.120.1020">
    <property type="entry name" value="Prion-inhibition and propagation, HeLo domain"/>
    <property type="match status" value="1"/>
</dbReference>
<feature type="region of interest" description="Disordered" evidence="1">
    <location>
        <begin position="656"/>
        <end position="687"/>
    </location>
</feature>
<name>A0A6A6NRG5_9PEZI</name>
<feature type="region of interest" description="Disordered" evidence="1">
    <location>
        <begin position="746"/>
        <end position="766"/>
    </location>
</feature>
<dbReference type="InterPro" id="IPR011009">
    <property type="entry name" value="Kinase-like_dom_sf"/>
</dbReference>
<feature type="region of interest" description="Disordered" evidence="1">
    <location>
        <begin position="1428"/>
        <end position="1454"/>
    </location>
</feature>
<dbReference type="PANTHER" id="PTHR37542">
    <property type="entry name" value="HELO DOMAIN-CONTAINING PROTEIN-RELATED"/>
    <property type="match status" value="1"/>
</dbReference>
<dbReference type="InterPro" id="IPR038305">
    <property type="entry name" value="HeLo_sf"/>
</dbReference>
<feature type="compositionally biased region" description="Acidic residues" evidence="1">
    <location>
        <begin position="1344"/>
        <end position="1368"/>
    </location>
</feature>
<feature type="compositionally biased region" description="Acidic residues" evidence="1">
    <location>
        <begin position="1022"/>
        <end position="1044"/>
    </location>
</feature>
<evidence type="ECO:0000313" key="3">
    <source>
        <dbReference type="Proteomes" id="UP000799766"/>
    </source>
</evidence>
<gene>
    <name evidence="2" type="ORF">BDY21DRAFT_291936</name>
</gene>
<feature type="compositionally biased region" description="Low complexity" evidence="1">
    <location>
        <begin position="1385"/>
        <end position="1394"/>
    </location>
</feature>
<dbReference type="Proteomes" id="UP000799766">
    <property type="component" value="Unassembled WGS sequence"/>
</dbReference>
<organism evidence="2 3">
    <name type="scientific">Lineolata rhizophorae</name>
    <dbReference type="NCBI Taxonomy" id="578093"/>
    <lineage>
        <taxon>Eukaryota</taxon>
        <taxon>Fungi</taxon>
        <taxon>Dikarya</taxon>
        <taxon>Ascomycota</taxon>
        <taxon>Pezizomycotina</taxon>
        <taxon>Dothideomycetes</taxon>
        <taxon>Dothideomycetes incertae sedis</taxon>
        <taxon>Lineolatales</taxon>
        <taxon>Lineolataceae</taxon>
        <taxon>Lineolata</taxon>
    </lineage>
</organism>
<sequence length="1454" mass="159976">METAAFGQLPRRLTKLYSDTKQSCDSVTEQQDKFDNAPELTALHRKFRIQKDRLIAWGVEWSDETAAATPQEGSIDESVARAGLTETVTSVLSTIKDVLNEAEQMRSSSDGKTAPVTSERQSEKSWGRPSRSWSASDRAKYEELAKDLTSGIDILYDLSRSRRAFMQGTYPTDEKSTTPAGSATSKAAQQHVFQKDDYIHSDITLINPSTGLSTNTQVGSDIPLALDPSKLILPEEEPPPYESVNAPSTARVIGQLCRQHTSTNPWKSDGGKSIKTPVLVEYAMFDSVYRDTGVSPPLNRLEDLMKFLNRPRAPSDSEFGTLRCIGFFEDPKRPRYGVVYDLPRDILDGPWKEHREQPELLRPVTFQHLLQTASNLKLAPSPTPSAPPLEDRFRLALNLAITFNQIHSAGLKHKDVNSSNVLFFRKRHAHSSSSRRATHYNIRAPYVCAFDIFSEYNVEAVADGSPQKIYRHPADPKANQLSGATYGAQFDLHGLGLLLLEVGLWSPIADVFKPKYTLSVFKERIDQIYVKKLAGKCGTVYMNAVQECLAADSSNASSKLEAFVPTYRKVLSKLRRCCLLDESEPFDESASPLERTQSLPEQVRQGGVSAPTNLPTASQKAGSQMPAQTVPKDQGGGSPDSLRSLSKLHRSPVAKKILHPSHSFSRSPTETSIPEETRRRGIRQSFSNVTDTARDELHDISSLYKEQVTSAASVIQRAWRCHKDKITFKEYRYKVTLVQKQWRRRQSMRSSLATTSPTLTDNPHSQDPSIYSQIIDSQQRFQVVTEIPPPTVPKPKLRLHPVKCVPEILDQWHDRLLPRLERIVSRALKDSPESVSMDLVSVGETASTARPCIFITCSSTSRVKAALARRFSYDKATFELKVRCGKIRRSKVTRRPPPTPSNKQRVPPPHRSMANNAPFDGEMPALNPFYQQRPLCGASIGAYRDEHLPPVTYGGVVLVDGEPFGMSVHHLLDAPSDDEPDEEEAPRSSARSAGGNPWLMGMGDQPGLHLDDSFANGGALEISDDEASDDESLWEGSDDDDDGYSGDGVHALTSPLSSSSHSTIGDIPGIAPGKGEDIIITQPAIDDVDEDFFPEPEDRAEDHLASHTLGHVYASSGIRRWRLGNTVHEIDWALLKLRPDRIQPWNLVQGGKNENRKHKEGAESDAANDWYPKLLEPVCRRHFDAADDEYPSKVAAANELGGLAVHCFGRTSGLKGGVVGQAMSSVRVYRRRSFSRSWHVVGDFGVGGDSGAWVIDNTGARVCGHVLAWCARNAIAYICPMEVLLRDIQRSLGARAVALPGADMLRPDEVDAYARRIAGLTLEDATAAAADATRSHHRQRQWSSDEEDGDDEEEDSTDEAGVGEDSDVEPERSDSDAENARQGSAAAAAAAAAALRPAPRPQVRNRKRPARASGGVLLNMAQVPGIAGAEAAAASPQASPQKGKRGLTRLRQQA</sequence>
<proteinExistence type="predicted"/>
<feature type="compositionally biased region" description="Low complexity" evidence="1">
    <location>
        <begin position="1428"/>
        <end position="1441"/>
    </location>
</feature>
<evidence type="ECO:0008006" key="4">
    <source>
        <dbReference type="Google" id="ProtNLM"/>
    </source>
</evidence>
<protein>
    <recommendedName>
        <fullName evidence="4">Protein kinase domain-containing protein</fullName>
    </recommendedName>
</protein>
<feature type="region of interest" description="Disordered" evidence="1">
    <location>
        <begin position="889"/>
        <end position="916"/>
    </location>
</feature>
<feature type="compositionally biased region" description="Polar residues" evidence="1">
    <location>
        <begin position="105"/>
        <end position="119"/>
    </location>
</feature>
<keyword evidence="3" id="KW-1185">Reference proteome</keyword>
<dbReference type="EMBL" id="MU001693">
    <property type="protein sequence ID" value="KAF2454097.1"/>
    <property type="molecule type" value="Genomic_DNA"/>
</dbReference>
<feature type="region of interest" description="Disordered" evidence="1">
    <location>
        <begin position="968"/>
        <end position="1075"/>
    </location>
</feature>
<feature type="compositionally biased region" description="Polar residues" evidence="1">
    <location>
        <begin position="748"/>
        <end position="766"/>
    </location>
</feature>
<feature type="compositionally biased region" description="Polar residues" evidence="1">
    <location>
        <begin position="662"/>
        <end position="674"/>
    </location>
</feature>
<feature type="region of interest" description="Disordered" evidence="1">
    <location>
        <begin position="1328"/>
        <end position="1416"/>
    </location>
</feature>
<dbReference type="PANTHER" id="PTHR37542:SF2">
    <property type="entry name" value="PROTEIN KINASE DOMAIN-CONTAINING PROTEIN"/>
    <property type="match status" value="1"/>
</dbReference>
<evidence type="ECO:0000256" key="1">
    <source>
        <dbReference type="SAM" id="MobiDB-lite"/>
    </source>
</evidence>
<feature type="compositionally biased region" description="Acidic residues" evidence="1">
    <location>
        <begin position="975"/>
        <end position="984"/>
    </location>
</feature>
<evidence type="ECO:0000313" key="2">
    <source>
        <dbReference type="EMBL" id="KAF2454097.1"/>
    </source>
</evidence>
<reference evidence="2" key="1">
    <citation type="journal article" date="2020" name="Stud. Mycol.">
        <title>101 Dothideomycetes genomes: a test case for predicting lifestyles and emergence of pathogens.</title>
        <authorList>
            <person name="Haridas S."/>
            <person name="Albert R."/>
            <person name="Binder M."/>
            <person name="Bloem J."/>
            <person name="Labutti K."/>
            <person name="Salamov A."/>
            <person name="Andreopoulos B."/>
            <person name="Baker S."/>
            <person name="Barry K."/>
            <person name="Bills G."/>
            <person name="Bluhm B."/>
            <person name="Cannon C."/>
            <person name="Castanera R."/>
            <person name="Culley D."/>
            <person name="Daum C."/>
            <person name="Ezra D."/>
            <person name="Gonzalez J."/>
            <person name="Henrissat B."/>
            <person name="Kuo A."/>
            <person name="Liang C."/>
            <person name="Lipzen A."/>
            <person name="Lutzoni F."/>
            <person name="Magnuson J."/>
            <person name="Mondo S."/>
            <person name="Nolan M."/>
            <person name="Ohm R."/>
            <person name="Pangilinan J."/>
            <person name="Park H.-J."/>
            <person name="Ramirez L."/>
            <person name="Alfaro M."/>
            <person name="Sun H."/>
            <person name="Tritt A."/>
            <person name="Yoshinaga Y."/>
            <person name="Zwiers L.-H."/>
            <person name="Turgeon B."/>
            <person name="Goodwin S."/>
            <person name="Spatafora J."/>
            <person name="Crous P."/>
            <person name="Grigoriev I."/>
        </authorList>
    </citation>
    <scope>NUCLEOTIDE SEQUENCE</scope>
    <source>
        <strain evidence="2">ATCC 16933</strain>
    </source>
</reference>
<dbReference type="OrthoDB" id="5418235at2759"/>
<feature type="compositionally biased region" description="Basic and acidic residues" evidence="1">
    <location>
        <begin position="1369"/>
        <end position="1379"/>
    </location>
</feature>
<feature type="region of interest" description="Disordered" evidence="1">
    <location>
        <begin position="588"/>
        <end position="644"/>
    </location>
</feature>
<feature type="compositionally biased region" description="Polar residues" evidence="1">
    <location>
        <begin position="610"/>
        <end position="627"/>
    </location>
</feature>
<feature type="region of interest" description="Disordered" evidence="1">
    <location>
        <begin position="102"/>
        <end position="133"/>
    </location>
</feature>
<feature type="compositionally biased region" description="Pro residues" evidence="1">
    <location>
        <begin position="895"/>
        <end position="910"/>
    </location>
</feature>
<feature type="compositionally biased region" description="Low complexity" evidence="1">
    <location>
        <begin position="1052"/>
        <end position="1063"/>
    </location>
</feature>
<dbReference type="Gene3D" id="1.10.510.10">
    <property type="entry name" value="Transferase(Phosphotransferase) domain 1"/>
    <property type="match status" value="1"/>
</dbReference>
<accession>A0A6A6NRG5</accession>